<dbReference type="PANTHER" id="PTHR14614:SF132">
    <property type="entry name" value="PROTEIN-LYSINE METHYLTRANSFERASE C42C1.13"/>
    <property type="match status" value="1"/>
</dbReference>
<dbReference type="SUPFAM" id="SSF53335">
    <property type="entry name" value="S-adenosyl-L-methionine-dependent methyltransferases"/>
    <property type="match status" value="1"/>
</dbReference>
<dbReference type="AlphaFoldDB" id="A0A0D3J2L8"/>
<sequence>MPARLPIHRSCAWGLHDAYAVNVLLDYRLSDMARALSRKLSSHSFPRCDGAAIAVLLRPSAEDGGDSWRGEGRMQSERRAIHSPFADDTGSTLWASAAALCAHLASLDPAALPAGPRVELGTGLGLCGIALAKLDAARGVREPLVCTDGSDDALRACRDNIALNDIRAETERLEWGNVRQAEALLRRLGRRPGLIIGSDLTYSLDSIPPLVQTVAALGATATLLAFPPRIGAGSLAVRDGFRCEEHARLARLAKQAGLVVRQAGPSLSTHVNGEEVVLLSLERGD</sequence>
<accession>A0A0D3J2L8</accession>
<dbReference type="RefSeq" id="XP_005770182.1">
    <property type="nucleotide sequence ID" value="XM_005770125.1"/>
</dbReference>
<reference evidence="1" key="2">
    <citation type="submission" date="2024-10" db="UniProtKB">
        <authorList>
            <consortium name="EnsemblProtists"/>
        </authorList>
    </citation>
    <scope>IDENTIFICATION</scope>
</reference>
<evidence type="ECO:0000313" key="1">
    <source>
        <dbReference type="EnsemblProtists" id="EOD17753"/>
    </source>
</evidence>
<reference evidence="2" key="1">
    <citation type="journal article" date="2013" name="Nature">
        <title>Pan genome of the phytoplankton Emiliania underpins its global distribution.</title>
        <authorList>
            <person name="Read B.A."/>
            <person name="Kegel J."/>
            <person name="Klute M.J."/>
            <person name="Kuo A."/>
            <person name="Lefebvre S.C."/>
            <person name="Maumus F."/>
            <person name="Mayer C."/>
            <person name="Miller J."/>
            <person name="Monier A."/>
            <person name="Salamov A."/>
            <person name="Young J."/>
            <person name="Aguilar M."/>
            <person name="Claverie J.M."/>
            <person name="Frickenhaus S."/>
            <person name="Gonzalez K."/>
            <person name="Herman E.K."/>
            <person name="Lin Y.C."/>
            <person name="Napier J."/>
            <person name="Ogata H."/>
            <person name="Sarno A.F."/>
            <person name="Shmutz J."/>
            <person name="Schroeder D."/>
            <person name="de Vargas C."/>
            <person name="Verret F."/>
            <person name="von Dassow P."/>
            <person name="Valentin K."/>
            <person name="Van de Peer Y."/>
            <person name="Wheeler G."/>
            <person name="Dacks J.B."/>
            <person name="Delwiche C.F."/>
            <person name="Dyhrman S.T."/>
            <person name="Glockner G."/>
            <person name="John U."/>
            <person name="Richards T."/>
            <person name="Worden A.Z."/>
            <person name="Zhang X."/>
            <person name="Grigoriev I.V."/>
            <person name="Allen A.E."/>
            <person name="Bidle K."/>
            <person name="Borodovsky M."/>
            <person name="Bowler C."/>
            <person name="Brownlee C."/>
            <person name="Cock J.M."/>
            <person name="Elias M."/>
            <person name="Gladyshev V.N."/>
            <person name="Groth M."/>
            <person name="Guda C."/>
            <person name="Hadaegh A."/>
            <person name="Iglesias-Rodriguez M.D."/>
            <person name="Jenkins J."/>
            <person name="Jones B.M."/>
            <person name="Lawson T."/>
            <person name="Leese F."/>
            <person name="Lindquist E."/>
            <person name="Lobanov A."/>
            <person name="Lomsadze A."/>
            <person name="Malik S.B."/>
            <person name="Marsh M.E."/>
            <person name="Mackinder L."/>
            <person name="Mock T."/>
            <person name="Mueller-Roeber B."/>
            <person name="Pagarete A."/>
            <person name="Parker M."/>
            <person name="Probert I."/>
            <person name="Quesneville H."/>
            <person name="Raines C."/>
            <person name="Rensing S.A."/>
            <person name="Riano-Pachon D.M."/>
            <person name="Richier S."/>
            <person name="Rokitta S."/>
            <person name="Shiraiwa Y."/>
            <person name="Soanes D.M."/>
            <person name="van der Giezen M."/>
            <person name="Wahlund T.M."/>
            <person name="Williams B."/>
            <person name="Wilson W."/>
            <person name="Wolfe G."/>
            <person name="Wurch L.L."/>
        </authorList>
    </citation>
    <scope>NUCLEOTIDE SEQUENCE</scope>
</reference>
<organism evidence="1 2">
    <name type="scientific">Emiliania huxleyi (strain CCMP1516)</name>
    <dbReference type="NCBI Taxonomy" id="280463"/>
    <lineage>
        <taxon>Eukaryota</taxon>
        <taxon>Haptista</taxon>
        <taxon>Haptophyta</taxon>
        <taxon>Prymnesiophyceae</taxon>
        <taxon>Isochrysidales</taxon>
        <taxon>Noelaerhabdaceae</taxon>
        <taxon>Emiliania</taxon>
    </lineage>
</organism>
<dbReference type="InterPro" id="IPR019410">
    <property type="entry name" value="Methyltransf_16"/>
</dbReference>
<evidence type="ECO:0000313" key="2">
    <source>
        <dbReference type="Proteomes" id="UP000013827"/>
    </source>
</evidence>
<proteinExistence type="predicted"/>
<dbReference type="Proteomes" id="UP000013827">
    <property type="component" value="Unassembled WGS sequence"/>
</dbReference>
<dbReference type="HOGENOM" id="CLU_978058_0_0_1"/>
<name>A0A0D3J2L8_EMIH1</name>
<dbReference type="PANTHER" id="PTHR14614">
    <property type="entry name" value="HEPATOCELLULAR CARCINOMA-ASSOCIATED ANTIGEN"/>
    <property type="match status" value="1"/>
</dbReference>
<dbReference type="PaxDb" id="2903-EOD17753"/>
<protein>
    <recommendedName>
        <fullName evidence="3">Methyltransferase domain-containing protein</fullName>
    </recommendedName>
</protein>
<dbReference type="Gene3D" id="3.40.50.150">
    <property type="entry name" value="Vaccinia Virus protein VP39"/>
    <property type="match status" value="1"/>
</dbReference>
<evidence type="ECO:0008006" key="3">
    <source>
        <dbReference type="Google" id="ProtNLM"/>
    </source>
</evidence>
<dbReference type="KEGG" id="ehx:EMIHUDRAFT_209710"/>
<dbReference type="EnsemblProtists" id="EOD17753">
    <property type="protein sequence ID" value="EOD17753"/>
    <property type="gene ID" value="EMIHUDRAFT_209710"/>
</dbReference>
<dbReference type="Pfam" id="PF10294">
    <property type="entry name" value="Methyltransf_16"/>
    <property type="match status" value="1"/>
</dbReference>
<dbReference type="GeneID" id="17263961"/>
<dbReference type="InterPro" id="IPR029063">
    <property type="entry name" value="SAM-dependent_MTases_sf"/>
</dbReference>
<keyword evidence="2" id="KW-1185">Reference proteome</keyword>